<keyword evidence="2" id="KW-1185">Reference proteome</keyword>
<dbReference type="Proteomes" id="UP001279734">
    <property type="component" value="Unassembled WGS sequence"/>
</dbReference>
<dbReference type="AlphaFoldDB" id="A0AAD3Y1N6"/>
<comment type="caution">
    <text evidence="1">The sequence shown here is derived from an EMBL/GenBank/DDBJ whole genome shotgun (WGS) entry which is preliminary data.</text>
</comment>
<proteinExistence type="predicted"/>
<sequence length="75" mass="8607">MEYLRHVHLLYYFHDDGSRSLLRLVTREGVIAEVGDILGRNLGWAIAFAMLLEEIVVAKPFIWFLTDGANDASWN</sequence>
<evidence type="ECO:0000313" key="2">
    <source>
        <dbReference type="Proteomes" id="UP001279734"/>
    </source>
</evidence>
<name>A0AAD3Y1N6_NEPGR</name>
<organism evidence="1 2">
    <name type="scientific">Nepenthes gracilis</name>
    <name type="common">Slender pitcher plant</name>
    <dbReference type="NCBI Taxonomy" id="150966"/>
    <lineage>
        <taxon>Eukaryota</taxon>
        <taxon>Viridiplantae</taxon>
        <taxon>Streptophyta</taxon>
        <taxon>Embryophyta</taxon>
        <taxon>Tracheophyta</taxon>
        <taxon>Spermatophyta</taxon>
        <taxon>Magnoliopsida</taxon>
        <taxon>eudicotyledons</taxon>
        <taxon>Gunneridae</taxon>
        <taxon>Pentapetalae</taxon>
        <taxon>Caryophyllales</taxon>
        <taxon>Nepenthaceae</taxon>
        <taxon>Nepenthes</taxon>
    </lineage>
</organism>
<dbReference type="EMBL" id="BSYO01000026">
    <property type="protein sequence ID" value="GMH23761.1"/>
    <property type="molecule type" value="Genomic_DNA"/>
</dbReference>
<gene>
    <name evidence="1" type="ORF">Nepgr_025604</name>
</gene>
<reference evidence="1" key="1">
    <citation type="submission" date="2023-05" db="EMBL/GenBank/DDBJ databases">
        <title>Nepenthes gracilis genome sequencing.</title>
        <authorList>
            <person name="Fukushima K."/>
        </authorList>
    </citation>
    <scope>NUCLEOTIDE SEQUENCE</scope>
    <source>
        <strain evidence="1">SING2019-196</strain>
    </source>
</reference>
<accession>A0AAD3Y1N6</accession>
<protein>
    <submittedName>
        <fullName evidence="1">Uncharacterized protein</fullName>
    </submittedName>
</protein>
<evidence type="ECO:0000313" key="1">
    <source>
        <dbReference type="EMBL" id="GMH23761.1"/>
    </source>
</evidence>